<comment type="caution">
    <text evidence="3">The sequence shown here is derived from an EMBL/GenBank/DDBJ whole genome shotgun (WGS) entry which is preliminary data.</text>
</comment>
<dbReference type="GO" id="GO:0000795">
    <property type="term" value="C:synaptonemal complex"/>
    <property type="evidence" value="ECO:0007669"/>
    <property type="project" value="InterPro"/>
</dbReference>
<proteinExistence type="predicted"/>
<accession>A0A261XYU2</accession>
<dbReference type="Proteomes" id="UP000242875">
    <property type="component" value="Unassembled WGS sequence"/>
</dbReference>
<dbReference type="GO" id="GO:0007131">
    <property type="term" value="P:reciprocal meiotic recombination"/>
    <property type="evidence" value="ECO:0007669"/>
    <property type="project" value="InterPro"/>
</dbReference>
<keyword evidence="4" id="KW-1185">Reference proteome</keyword>
<name>A0A261XYU2_9FUNG</name>
<evidence type="ECO:0000313" key="3">
    <source>
        <dbReference type="EMBL" id="OZJ03414.1"/>
    </source>
</evidence>
<sequence>MKALLVPNVEIIDSRREDIIMMDLNPTEEYKSSALSGLRPEVILDICSRAVSFYSYQVAQEIAFQSLMCKNLEAKCAELDTSFQGFKTNTLVELNTWKDKYNSLYKQNELDKNRLHELNDQLLEKNRQFQKLKLMYEKLKRKALMPEMQKNFMDSGYSEFGPEHLGSQFKLGDPKASR</sequence>
<reference evidence="3 4" key="1">
    <citation type="journal article" date="2017" name="Mycologia">
        <title>Bifiguratus adelaidae, gen. et sp. nov., a new member of Mucoromycotina in endophytic and soil-dwelling habitats.</title>
        <authorList>
            <person name="Torres-Cruz T.J."/>
            <person name="Billingsley Tobias T.L."/>
            <person name="Almatruk M."/>
            <person name="Hesse C."/>
            <person name="Kuske C.R."/>
            <person name="Desiro A."/>
            <person name="Benucci G.M."/>
            <person name="Bonito G."/>
            <person name="Stajich J.E."/>
            <person name="Dunlap C."/>
            <person name="Arnold A.E."/>
            <person name="Porras-Alfaro A."/>
        </authorList>
    </citation>
    <scope>NUCLEOTIDE SEQUENCE [LARGE SCALE GENOMIC DNA]</scope>
    <source>
        <strain evidence="3 4">AZ0501</strain>
    </source>
</reference>
<dbReference type="PANTHER" id="PTHR14305">
    <property type="entry name" value="E3 UBIQUITIN-PROTEIN LIGASE CCNB1IP1"/>
    <property type="match status" value="1"/>
</dbReference>
<keyword evidence="1" id="KW-0175">Coiled coil</keyword>
<dbReference type="AlphaFoldDB" id="A0A261XYU2"/>
<feature type="region of interest" description="Disordered" evidence="2">
    <location>
        <begin position="159"/>
        <end position="178"/>
    </location>
</feature>
<evidence type="ECO:0000256" key="1">
    <source>
        <dbReference type="SAM" id="Coils"/>
    </source>
</evidence>
<dbReference type="GO" id="GO:0061630">
    <property type="term" value="F:ubiquitin protein ligase activity"/>
    <property type="evidence" value="ECO:0007669"/>
    <property type="project" value="InterPro"/>
</dbReference>
<feature type="coiled-coil region" evidence="1">
    <location>
        <begin position="101"/>
        <end position="142"/>
    </location>
</feature>
<dbReference type="InterPro" id="IPR042448">
    <property type="entry name" value="CCNB1IP1"/>
</dbReference>
<gene>
    <name evidence="3" type="ORF">BZG36_03598</name>
</gene>
<evidence type="ECO:0000313" key="4">
    <source>
        <dbReference type="Proteomes" id="UP000242875"/>
    </source>
</evidence>
<dbReference type="PANTHER" id="PTHR14305:SF0">
    <property type="entry name" value="E3 UBIQUITIN-PROTEIN LIGASE CCNB1IP1"/>
    <property type="match status" value="1"/>
</dbReference>
<organism evidence="3 4">
    <name type="scientific">Bifiguratus adelaidae</name>
    <dbReference type="NCBI Taxonomy" id="1938954"/>
    <lineage>
        <taxon>Eukaryota</taxon>
        <taxon>Fungi</taxon>
        <taxon>Fungi incertae sedis</taxon>
        <taxon>Mucoromycota</taxon>
        <taxon>Mucoromycotina</taxon>
        <taxon>Endogonomycetes</taxon>
        <taxon>Endogonales</taxon>
        <taxon>Endogonales incertae sedis</taxon>
        <taxon>Bifiguratus</taxon>
    </lineage>
</organism>
<evidence type="ECO:0000256" key="2">
    <source>
        <dbReference type="SAM" id="MobiDB-lite"/>
    </source>
</evidence>
<dbReference type="EMBL" id="MVBO01000086">
    <property type="protein sequence ID" value="OZJ03414.1"/>
    <property type="molecule type" value="Genomic_DNA"/>
</dbReference>
<dbReference type="OrthoDB" id="441210at2759"/>
<protein>
    <submittedName>
        <fullName evidence="3">Uncharacterized protein</fullName>
    </submittedName>
</protein>